<dbReference type="STRING" id="45357.A0A2V1AW95"/>
<evidence type="ECO:0000313" key="3">
    <source>
        <dbReference type="EMBL" id="PVH22059.1"/>
    </source>
</evidence>
<feature type="region of interest" description="Disordered" evidence="1">
    <location>
        <begin position="254"/>
        <end position="273"/>
    </location>
</feature>
<feature type="region of interest" description="Disordered" evidence="1">
    <location>
        <begin position="508"/>
        <end position="536"/>
    </location>
</feature>
<dbReference type="OrthoDB" id="5351126at2759"/>
<dbReference type="InterPro" id="IPR036047">
    <property type="entry name" value="F-box-like_dom_sf"/>
</dbReference>
<dbReference type="VEuPathDB" id="FungiDB:CXQ85_004728"/>
<dbReference type="InterPro" id="IPR001810">
    <property type="entry name" value="F-box_dom"/>
</dbReference>
<dbReference type="EMBL" id="PKFO01000006">
    <property type="protein sequence ID" value="PVH22059.1"/>
    <property type="molecule type" value="Genomic_DNA"/>
</dbReference>
<evidence type="ECO:0000256" key="1">
    <source>
        <dbReference type="SAM" id="MobiDB-lite"/>
    </source>
</evidence>
<dbReference type="Pfam" id="PF12937">
    <property type="entry name" value="F-box-like"/>
    <property type="match status" value="1"/>
</dbReference>
<dbReference type="SUPFAM" id="SSF81383">
    <property type="entry name" value="F-box domain"/>
    <property type="match status" value="1"/>
</dbReference>
<organism evidence="3 4">
    <name type="scientific">Candidozyma haemuli</name>
    <dbReference type="NCBI Taxonomy" id="45357"/>
    <lineage>
        <taxon>Eukaryota</taxon>
        <taxon>Fungi</taxon>
        <taxon>Dikarya</taxon>
        <taxon>Ascomycota</taxon>
        <taxon>Saccharomycotina</taxon>
        <taxon>Pichiomycetes</taxon>
        <taxon>Metschnikowiaceae</taxon>
        <taxon>Candidozyma</taxon>
    </lineage>
</organism>
<evidence type="ECO:0000313" key="4">
    <source>
        <dbReference type="Proteomes" id="UP000244309"/>
    </source>
</evidence>
<reference evidence="3 4" key="1">
    <citation type="submission" date="2017-12" db="EMBL/GenBank/DDBJ databases">
        <title>Genome Sequence of a Multidrug-Resistant Candida haemulonii Isolate from a Patient with Chronic Leg Ulcers in Israel.</title>
        <authorList>
            <person name="Chow N.A."/>
            <person name="Gade L."/>
            <person name="Batra D."/>
            <person name="Rowe L.A."/>
            <person name="Ben-Ami R."/>
            <person name="Loparev V.N."/>
            <person name="Litvintseva A.P."/>
        </authorList>
    </citation>
    <scope>NUCLEOTIDE SEQUENCE [LARGE SCALE GENOMIC DNA]</scope>
    <source>
        <strain evidence="3 4">B11899</strain>
    </source>
</reference>
<feature type="region of interest" description="Disordered" evidence="1">
    <location>
        <begin position="76"/>
        <end position="96"/>
    </location>
</feature>
<comment type="caution">
    <text evidence="3">The sequence shown here is derived from an EMBL/GenBank/DDBJ whole genome shotgun (WGS) entry which is preliminary data.</text>
</comment>
<feature type="compositionally biased region" description="Acidic residues" evidence="1">
    <location>
        <begin position="512"/>
        <end position="528"/>
    </location>
</feature>
<keyword evidence="4" id="KW-1185">Reference proteome</keyword>
<dbReference type="AlphaFoldDB" id="A0A2V1AW95"/>
<name>A0A2V1AW95_9ASCO</name>
<proteinExistence type="predicted"/>
<feature type="compositionally biased region" description="Basic and acidic residues" evidence="1">
    <location>
        <begin position="259"/>
        <end position="269"/>
    </location>
</feature>
<protein>
    <recommendedName>
        <fullName evidence="2">F-box domain-containing protein</fullName>
    </recommendedName>
</protein>
<gene>
    <name evidence="3" type="ORF">CXQ85_004728</name>
</gene>
<accession>A0A2V1AW95</accession>
<dbReference type="GeneID" id="37010058"/>
<dbReference type="Proteomes" id="UP000244309">
    <property type="component" value="Unassembled WGS sequence"/>
</dbReference>
<evidence type="ECO:0000259" key="2">
    <source>
        <dbReference type="Pfam" id="PF12937"/>
    </source>
</evidence>
<feature type="domain" description="F-box" evidence="2">
    <location>
        <begin position="97"/>
        <end position="142"/>
    </location>
</feature>
<dbReference type="RefSeq" id="XP_025342999.1">
    <property type="nucleotide sequence ID" value="XM_025488337.1"/>
</dbReference>
<sequence>MEVEFRKHLPPYRSLVDPKAQYDYRTHSFVQFSQSDLSKILSGYQLPKMPRATFKMKYKSLLSDVSMRASLLSRKVPSVSAKSSPPRKRPAPTSTSFNDLPEEVQIRIFSFVNDTPSYQNCLYTSKTFYRMAKPFLFRYVSFTSTYRFAQFITYLRLNSALGMHVLEVDLSQLKPGSWELEAQSDDDQEDNESDMFQDILAIWAGWRDWKFANNPLYTLHPLPATPLTKAISPHSPGAIPSHKKRKFSSYFKKRRRSHTRIEHADDQKPHPGPSRNIQWLLQHSSHPKINKFLMNYSSSKDLPIGYIIHLINMCPNLRSVNFGNLSLSTDYLITPKMSQKYQGFDIMNNFSKETMETIDSLYPVADADLLFPNDTMRKSPHDLTSSASSVFSLSTLSKPIRKYNSLLPPLPKSVRDISYLSKGDGLVFLSDLNLKSINSAHLETINEAEILSSMCKRTKSLENINLSSMIWINLRLVKQFIGDMLASDLRRKKVEGKECTVFKNNYFSPLEPLDEEDDDEEEEEEEDAGSSKSMVLDLSNSGMNKNLRWAQPIDLKTRKGRKLVHKILNDELLPSFEEYMLRERDRMGRPGENYFA</sequence>